<feature type="compositionally biased region" description="Basic residues" evidence="1">
    <location>
        <begin position="893"/>
        <end position="904"/>
    </location>
</feature>
<feature type="region of interest" description="Disordered" evidence="1">
    <location>
        <begin position="300"/>
        <end position="319"/>
    </location>
</feature>
<dbReference type="GeneID" id="64699904"/>
<feature type="compositionally biased region" description="Polar residues" evidence="1">
    <location>
        <begin position="707"/>
        <end position="729"/>
    </location>
</feature>
<dbReference type="AlphaFoldDB" id="A0A9P7JSQ7"/>
<name>A0A9P7JSQ7_9AGAM</name>
<dbReference type="PANTHER" id="PTHR24216:SF65">
    <property type="entry name" value="PAXILLIN-LIKE PROTEIN 1"/>
    <property type="match status" value="1"/>
</dbReference>
<comment type="caution">
    <text evidence="2">The sequence shown here is derived from an EMBL/GenBank/DDBJ whole genome shotgun (WGS) entry which is preliminary data.</text>
</comment>
<reference evidence="2" key="1">
    <citation type="journal article" date="2020" name="New Phytol.">
        <title>Comparative genomics reveals dynamic genome evolution in host specialist ectomycorrhizal fungi.</title>
        <authorList>
            <person name="Lofgren L.A."/>
            <person name="Nguyen N.H."/>
            <person name="Vilgalys R."/>
            <person name="Ruytinx J."/>
            <person name="Liao H.L."/>
            <person name="Branco S."/>
            <person name="Kuo A."/>
            <person name="LaButti K."/>
            <person name="Lipzen A."/>
            <person name="Andreopoulos W."/>
            <person name="Pangilinan J."/>
            <person name="Riley R."/>
            <person name="Hundley H."/>
            <person name="Na H."/>
            <person name="Barry K."/>
            <person name="Grigoriev I.V."/>
            <person name="Stajich J.E."/>
            <person name="Kennedy P.G."/>
        </authorList>
    </citation>
    <scope>NUCLEOTIDE SEQUENCE</scope>
    <source>
        <strain evidence="2">FC423</strain>
    </source>
</reference>
<evidence type="ECO:0000313" key="3">
    <source>
        <dbReference type="Proteomes" id="UP000823399"/>
    </source>
</evidence>
<evidence type="ECO:0000313" key="2">
    <source>
        <dbReference type="EMBL" id="KAG2106745.1"/>
    </source>
</evidence>
<feature type="compositionally biased region" description="Basic residues" evidence="1">
    <location>
        <begin position="78"/>
        <end position="88"/>
    </location>
</feature>
<feature type="compositionally biased region" description="Low complexity" evidence="1">
    <location>
        <begin position="166"/>
        <end position="180"/>
    </location>
</feature>
<gene>
    <name evidence="2" type="ORF">F5147DRAFT_699834</name>
</gene>
<dbReference type="PANTHER" id="PTHR24216">
    <property type="entry name" value="PAXILLIN-RELATED"/>
    <property type="match status" value="1"/>
</dbReference>
<feature type="compositionally biased region" description="Polar residues" evidence="1">
    <location>
        <begin position="657"/>
        <end position="672"/>
    </location>
</feature>
<feature type="region of interest" description="Disordered" evidence="1">
    <location>
        <begin position="626"/>
        <end position="799"/>
    </location>
</feature>
<dbReference type="EMBL" id="JABBWM010000034">
    <property type="protein sequence ID" value="KAG2106745.1"/>
    <property type="molecule type" value="Genomic_DNA"/>
</dbReference>
<organism evidence="2 3">
    <name type="scientific">Suillus discolor</name>
    <dbReference type="NCBI Taxonomy" id="1912936"/>
    <lineage>
        <taxon>Eukaryota</taxon>
        <taxon>Fungi</taxon>
        <taxon>Dikarya</taxon>
        <taxon>Basidiomycota</taxon>
        <taxon>Agaricomycotina</taxon>
        <taxon>Agaricomycetes</taxon>
        <taxon>Agaricomycetidae</taxon>
        <taxon>Boletales</taxon>
        <taxon>Suillineae</taxon>
        <taxon>Suillaceae</taxon>
        <taxon>Suillus</taxon>
    </lineage>
</organism>
<feature type="compositionally biased region" description="Basic and acidic residues" evidence="1">
    <location>
        <begin position="694"/>
        <end position="703"/>
    </location>
</feature>
<sequence length="904" mass="98622">MLSEHILPTRKAAKQASAVFANQLDSPGHSDDEPEPSDSFGGPPSRRQPNVKYRYNAKGKFRASPLKQADHSSPSPKRQSKPKPKAKPKPVTPSHSQPSARSKKRKAPASESGSDREGTVSSLTTLSPSPFSSVPTSPLISTTDLPPRSIISHSTPPPQKLSRIRGGSTRSLGVSSSSFSHPRSQTSPRKRKAGKAKLSDRGDGHGFGNVDTLVWVLVNDSGVIITSVPHDDDDIELLENRMWWPARVVQKQPLCVTLFGDLALSREPSTISSPSEFNVQPIHDLSGEKRFSRATFQVSSLTTTGSSNSSPRKKTKTDMCERWEAAVKAMDDADGLKRDGMPEMISAYTGGTFSSEEDDIEDLRSTKKAKLLPSVEFETLMDRAWSPPPPDPMLQIPGELVLAQALRTRSNRYWPAQLIAYVPPTKPGGKERYRAKFLDEQEYNLTRDKFWTSEEEGFVMCDLGEFESAVQDTEAPDSEDEPEDRTRSPSPKLTDPPPSADAFAELSIHAQLTYVKPVLNAILQGKYTPAGKSHEAFMRGGAARSSLMKRAAVRGGLDPNEVKQSQKLIARWALGEEYARRTNIEFKPKAAVVPPPEQDSTPCLTTLATNGDGLADAGIESEIAATSDRADCSISQPIPPSDVGNQVNDTEAMAVNKTETGTTNETSASSDTVVHPDIPQPIPPSDNSNQVDDPNAKSLDKSPDNIPPTSDSASHNILSQPIPPSNTSNKIDDDTTTVGKPSQADDSSEPKTIDLPSTPKEIIAEQPDSSDHSNLPHTGEIDPVPTQDQQRPVGSQEYESLSTLDKLDYCVNILLPEAIQQLLLWRSGERTTAALLSHSEEERLHERGSAKAQETDWVFDLLRLREAQARLWSVDLKAKDKAKNKGGEARGGTRSRPRKTTVPR</sequence>
<evidence type="ECO:0000256" key="1">
    <source>
        <dbReference type="SAM" id="MobiDB-lite"/>
    </source>
</evidence>
<feature type="compositionally biased region" description="Low complexity" evidence="1">
    <location>
        <begin position="119"/>
        <end position="139"/>
    </location>
</feature>
<dbReference type="Proteomes" id="UP000823399">
    <property type="component" value="Unassembled WGS sequence"/>
</dbReference>
<keyword evidence="3" id="KW-1185">Reference proteome</keyword>
<protein>
    <recommendedName>
        <fullName evidence="4">PWWP domain-containing protein</fullName>
    </recommendedName>
</protein>
<feature type="region of interest" description="Disordered" evidence="1">
    <location>
        <begin position="470"/>
        <end position="500"/>
    </location>
</feature>
<proteinExistence type="predicted"/>
<feature type="compositionally biased region" description="Polar residues" evidence="1">
    <location>
        <begin position="786"/>
        <end position="799"/>
    </location>
</feature>
<accession>A0A9P7JSQ7</accession>
<evidence type="ECO:0008006" key="4">
    <source>
        <dbReference type="Google" id="ProtNLM"/>
    </source>
</evidence>
<dbReference type="RefSeq" id="XP_041291773.1">
    <property type="nucleotide sequence ID" value="XM_041437645.1"/>
</dbReference>
<feature type="compositionally biased region" description="Low complexity" evidence="1">
    <location>
        <begin position="300"/>
        <end position="310"/>
    </location>
</feature>
<dbReference type="OrthoDB" id="2505887at2759"/>
<feature type="region of interest" description="Disordered" evidence="1">
    <location>
        <begin position="1"/>
        <end position="203"/>
    </location>
</feature>
<feature type="region of interest" description="Disordered" evidence="1">
    <location>
        <begin position="880"/>
        <end position="904"/>
    </location>
</feature>
<feature type="compositionally biased region" description="Acidic residues" evidence="1">
    <location>
        <begin position="474"/>
        <end position="483"/>
    </location>
</feature>